<dbReference type="EMBL" id="GAIX01001385">
    <property type="protein sequence ID" value="JAA91175.1"/>
    <property type="molecule type" value="Transcribed_RNA"/>
</dbReference>
<dbReference type="AlphaFoldDB" id="S4PQU1"/>
<name>S4PQU1_9NEOP</name>
<reference evidence="1" key="2">
    <citation type="submission" date="2013-05" db="EMBL/GenBank/DDBJ databases">
        <authorList>
            <person name="Carter J.-M."/>
            <person name="Baker S.C."/>
            <person name="Pink R."/>
            <person name="Carter D.R.F."/>
            <person name="Collins A."/>
            <person name="Tomlin J."/>
            <person name="Gibbs M."/>
            <person name="Breuker C.J."/>
        </authorList>
    </citation>
    <scope>NUCLEOTIDE SEQUENCE</scope>
    <source>
        <tissue evidence="1">Ovary</tissue>
    </source>
</reference>
<reference evidence="1" key="1">
    <citation type="journal article" date="2013" name="BMC Genomics">
        <title>Unscrambling butterfly oogenesis.</title>
        <authorList>
            <person name="Carter J.M."/>
            <person name="Baker S.C."/>
            <person name="Pink R."/>
            <person name="Carter D.R."/>
            <person name="Collins A."/>
            <person name="Tomlin J."/>
            <person name="Gibbs M."/>
            <person name="Breuker C.J."/>
        </authorList>
    </citation>
    <scope>NUCLEOTIDE SEQUENCE</scope>
    <source>
        <tissue evidence="1">Ovary</tissue>
    </source>
</reference>
<sequence>MRCWYVVNTTMSFGSRGCDEFAEILIFRQSISITRLHALSSIINKTGLTILYDIRRQSKSCPHLKRHLWHREYSETKISILS</sequence>
<proteinExistence type="predicted"/>
<accession>S4PQU1</accession>
<feature type="non-terminal residue" evidence="1">
    <location>
        <position position="82"/>
    </location>
</feature>
<protein>
    <submittedName>
        <fullName evidence="1">Uncharacterized protein</fullName>
    </submittedName>
</protein>
<organism evidence="1">
    <name type="scientific">Pararge aegeria</name>
    <name type="common">speckled wood butterfly</name>
    <dbReference type="NCBI Taxonomy" id="116150"/>
    <lineage>
        <taxon>Eukaryota</taxon>
        <taxon>Metazoa</taxon>
        <taxon>Ecdysozoa</taxon>
        <taxon>Arthropoda</taxon>
        <taxon>Hexapoda</taxon>
        <taxon>Insecta</taxon>
        <taxon>Pterygota</taxon>
        <taxon>Neoptera</taxon>
        <taxon>Endopterygota</taxon>
        <taxon>Lepidoptera</taxon>
        <taxon>Glossata</taxon>
        <taxon>Ditrysia</taxon>
        <taxon>Papilionoidea</taxon>
        <taxon>Nymphalidae</taxon>
        <taxon>Satyrinae</taxon>
        <taxon>Satyrini</taxon>
        <taxon>Parargina</taxon>
        <taxon>Pararge</taxon>
    </lineage>
</organism>
<evidence type="ECO:0000313" key="1">
    <source>
        <dbReference type="EMBL" id="JAA91175.1"/>
    </source>
</evidence>